<feature type="compositionally biased region" description="Low complexity" evidence="2">
    <location>
        <begin position="111"/>
        <end position="131"/>
    </location>
</feature>
<dbReference type="PANTHER" id="PTHR34297">
    <property type="entry name" value="HYPOTHETICAL CYTOSOLIC PROTEIN-RELATED"/>
    <property type="match status" value="1"/>
</dbReference>
<evidence type="ECO:0000313" key="4">
    <source>
        <dbReference type="Proteomes" id="UP001596074"/>
    </source>
</evidence>
<feature type="compositionally biased region" description="Low complexity" evidence="2">
    <location>
        <begin position="36"/>
        <end position="45"/>
    </location>
</feature>
<dbReference type="Pfam" id="PF03780">
    <property type="entry name" value="Asp23"/>
    <property type="match status" value="1"/>
</dbReference>
<protein>
    <submittedName>
        <fullName evidence="3">Asp23/Gls24 family envelope stress response protein</fullName>
    </submittedName>
</protein>
<feature type="compositionally biased region" description="Pro residues" evidence="2">
    <location>
        <begin position="46"/>
        <end position="65"/>
    </location>
</feature>
<name>A0ABW0ZTX1_9ACTN</name>
<feature type="region of interest" description="Disordered" evidence="2">
    <location>
        <begin position="111"/>
        <end position="143"/>
    </location>
</feature>
<comment type="caution">
    <text evidence="3">The sequence shown here is derived from an EMBL/GenBank/DDBJ whole genome shotgun (WGS) entry which is preliminary data.</text>
</comment>
<organism evidence="3 4">
    <name type="scientific">Actinomadura rugatobispora</name>
    <dbReference type="NCBI Taxonomy" id="1994"/>
    <lineage>
        <taxon>Bacteria</taxon>
        <taxon>Bacillati</taxon>
        <taxon>Actinomycetota</taxon>
        <taxon>Actinomycetes</taxon>
        <taxon>Streptosporangiales</taxon>
        <taxon>Thermomonosporaceae</taxon>
        <taxon>Actinomadura</taxon>
    </lineage>
</organism>
<evidence type="ECO:0000256" key="2">
    <source>
        <dbReference type="SAM" id="MobiDB-lite"/>
    </source>
</evidence>
<gene>
    <name evidence="3" type="ORF">ACFPZN_13960</name>
</gene>
<proteinExistence type="inferred from homology"/>
<dbReference type="InterPro" id="IPR005531">
    <property type="entry name" value="Asp23"/>
</dbReference>
<reference evidence="4" key="1">
    <citation type="journal article" date="2019" name="Int. J. Syst. Evol. Microbiol.">
        <title>The Global Catalogue of Microorganisms (GCM) 10K type strain sequencing project: providing services to taxonomists for standard genome sequencing and annotation.</title>
        <authorList>
            <consortium name="The Broad Institute Genomics Platform"/>
            <consortium name="The Broad Institute Genome Sequencing Center for Infectious Disease"/>
            <person name="Wu L."/>
            <person name="Ma J."/>
        </authorList>
    </citation>
    <scope>NUCLEOTIDE SEQUENCE [LARGE SCALE GENOMIC DNA]</scope>
    <source>
        <strain evidence="4">KCTC 42087</strain>
    </source>
</reference>
<comment type="similarity">
    <text evidence="1">Belongs to the asp23 family.</text>
</comment>
<feature type="compositionally biased region" description="Basic and acidic residues" evidence="2">
    <location>
        <begin position="1"/>
        <end position="20"/>
    </location>
</feature>
<feature type="compositionally biased region" description="Pro residues" evidence="2">
    <location>
        <begin position="26"/>
        <end position="35"/>
    </location>
</feature>
<evidence type="ECO:0000313" key="3">
    <source>
        <dbReference type="EMBL" id="MFC5746725.1"/>
    </source>
</evidence>
<accession>A0ABW0ZTX1</accession>
<dbReference type="PANTHER" id="PTHR34297:SF3">
    <property type="entry name" value="ALKALINE SHOCK PROTEIN 23"/>
    <property type="match status" value="1"/>
</dbReference>
<sequence length="206" mass="20613">MTDLDKEFPGGGAEDPRPEVRSMPFFPGPPAPGPSSGPSSTGGVPLPAPAPVPPSTPPAAPPAAPAPEERQAPAIPTATSAAVVKGRITIEDQVIEKIARLAALEVEGVAASSVRPSSPGGPAGGAPPEGTGRPGGRGPAHDNEISLDLTLTVEYGRVVMDVAKEVKTNVARVVSQMLGMRVVAVNISVDDVVLPAAAGRDGRAPA</sequence>
<evidence type="ECO:0000256" key="1">
    <source>
        <dbReference type="ARBA" id="ARBA00005721"/>
    </source>
</evidence>
<dbReference type="RefSeq" id="WP_378282342.1">
    <property type="nucleotide sequence ID" value="NZ_JBHSON010000016.1"/>
</dbReference>
<dbReference type="Proteomes" id="UP001596074">
    <property type="component" value="Unassembled WGS sequence"/>
</dbReference>
<keyword evidence="4" id="KW-1185">Reference proteome</keyword>
<feature type="region of interest" description="Disordered" evidence="2">
    <location>
        <begin position="1"/>
        <end position="78"/>
    </location>
</feature>
<dbReference type="EMBL" id="JBHSON010000016">
    <property type="protein sequence ID" value="MFC5746725.1"/>
    <property type="molecule type" value="Genomic_DNA"/>
</dbReference>